<dbReference type="PANTHER" id="PTHR43884">
    <property type="entry name" value="ACYL-COA DEHYDROGENASE"/>
    <property type="match status" value="1"/>
</dbReference>
<feature type="domain" description="Acyl-CoA dehydrogenase/oxidase N-terminal" evidence="7">
    <location>
        <begin position="6"/>
        <end position="119"/>
    </location>
</feature>
<dbReference type="GO" id="GO:0050660">
    <property type="term" value="F:flavin adenine dinucleotide binding"/>
    <property type="evidence" value="ECO:0007669"/>
    <property type="project" value="InterPro"/>
</dbReference>
<dbReference type="InterPro" id="IPR037069">
    <property type="entry name" value="AcylCoA_DH/ox_N_sf"/>
</dbReference>
<dbReference type="PANTHER" id="PTHR43884:SF20">
    <property type="entry name" value="ACYL-COA DEHYDROGENASE FADE28"/>
    <property type="match status" value="1"/>
</dbReference>
<dbReference type="Gene3D" id="1.20.140.10">
    <property type="entry name" value="Butyryl-CoA Dehydrogenase, subunit A, domain 3"/>
    <property type="match status" value="1"/>
</dbReference>
<dbReference type="Pfam" id="PF02771">
    <property type="entry name" value="Acyl-CoA_dh_N"/>
    <property type="match status" value="1"/>
</dbReference>
<dbReference type="Proteomes" id="UP000183407">
    <property type="component" value="Unassembled WGS sequence"/>
</dbReference>
<dbReference type="GO" id="GO:0003995">
    <property type="term" value="F:acyl-CoA dehydrogenase activity"/>
    <property type="evidence" value="ECO:0007669"/>
    <property type="project" value="TreeGrafter"/>
</dbReference>
<dbReference type="InterPro" id="IPR009075">
    <property type="entry name" value="AcylCo_DH/oxidase_C"/>
</dbReference>
<dbReference type="Gene3D" id="1.10.540.10">
    <property type="entry name" value="Acyl-CoA dehydrogenase/oxidase, N-terminal domain"/>
    <property type="match status" value="1"/>
</dbReference>
<feature type="domain" description="Acyl-CoA dehydrogenase/oxidase C-terminal" evidence="6">
    <location>
        <begin position="224"/>
        <end position="357"/>
    </location>
</feature>
<evidence type="ECO:0000256" key="1">
    <source>
        <dbReference type="ARBA" id="ARBA00001974"/>
    </source>
</evidence>
<evidence type="ECO:0000259" key="7">
    <source>
        <dbReference type="Pfam" id="PF02771"/>
    </source>
</evidence>
<organism evidence="8 9">
    <name type="scientific">Rhodococcus jostii</name>
    <dbReference type="NCBI Taxonomy" id="132919"/>
    <lineage>
        <taxon>Bacteria</taxon>
        <taxon>Bacillati</taxon>
        <taxon>Actinomycetota</taxon>
        <taxon>Actinomycetes</taxon>
        <taxon>Mycobacteriales</taxon>
        <taxon>Nocardiaceae</taxon>
        <taxon>Rhodococcus</taxon>
    </lineage>
</organism>
<dbReference type="InterPro" id="IPR013786">
    <property type="entry name" value="AcylCoA_DH/ox_N"/>
</dbReference>
<evidence type="ECO:0000313" key="8">
    <source>
        <dbReference type="EMBL" id="SEE23962.1"/>
    </source>
</evidence>
<dbReference type="SUPFAM" id="SSF56645">
    <property type="entry name" value="Acyl-CoA dehydrogenase NM domain-like"/>
    <property type="match status" value="1"/>
</dbReference>
<dbReference type="Pfam" id="PF00441">
    <property type="entry name" value="Acyl-CoA_dh_1"/>
    <property type="match status" value="1"/>
</dbReference>
<name>A0A1H5H7J0_RHOJO</name>
<gene>
    <name evidence="8" type="ORF">SAMN04490220_7100</name>
</gene>
<evidence type="ECO:0000256" key="5">
    <source>
        <dbReference type="ARBA" id="ARBA00023002"/>
    </source>
</evidence>
<accession>A0A1H5H7J0</accession>
<keyword evidence="5" id="KW-0560">Oxidoreductase</keyword>
<proteinExistence type="inferred from homology"/>
<dbReference type="SUPFAM" id="SSF47203">
    <property type="entry name" value="Acyl-CoA dehydrogenase C-terminal domain-like"/>
    <property type="match status" value="1"/>
</dbReference>
<dbReference type="InterPro" id="IPR009100">
    <property type="entry name" value="AcylCoA_DH/oxidase_NM_dom_sf"/>
</dbReference>
<reference evidence="9" key="1">
    <citation type="submission" date="2016-10" db="EMBL/GenBank/DDBJ databases">
        <authorList>
            <person name="Varghese N."/>
        </authorList>
    </citation>
    <scope>NUCLEOTIDE SEQUENCE [LARGE SCALE GENOMIC DNA]</scope>
    <source>
        <strain evidence="9">DSM 44719</strain>
    </source>
</reference>
<keyword evidence="3" id="KW-0285">Flavoprotein</keyword>
<dbReference type="EMBL" id="FNTL01000004">
    <property type="protein sequence ID" value="SEE23962.1"/>
    <property type="molecule type" value="Genomic_DNA"/>
</dbReference>
<dbReference type="InterPro" id="IPR036250">
    <property type="entry name" value="AcylCo_DH-like_C"/>
</dbReference>
<dbReference type="RefSeq" id="WP_073359362.1">
    <property type="nucleotide sequence ID" value="NZ_FNTL01000004.1"/>
</dbReference>
<evidence type="ECO:0000256" key="2">
    <source>
        <dbReference type="ARBA" id="ARBA00009347"/>
    </source>
</evidence>
<evidence type="ECO:0000256" key="4">
    <source>
        <dbReference type="ARBA" id="ARBA00022827"/>
    </source>
</evidence>
<evidence type="ECO:0000313" key="9">
    <source>
        <dbReference type="Proteomes" id="UP000183407"/>
    </source>
</evidence>
<keyword evidence="4" id="KW-0274">FAD</keyword>
<comment type="cofactor">
    <cofactor evidence="1">
        <name>FAD</name>
        <dbReference type="ChEBI" id="CHEBI:57692"/>
    </cofactor>
</comment>
<evidence type="ECO:0000259" key="6">
    <source>
        <dbReference type="Pfam" id="PF00441"/>
    </source>
</evidence>
<comment type="similarity">
    <text evidence="2">Belongs to the acyl-CoA dehydrogenase family.</text>
</comment>
<dbReference type="AlphaFoldDB" id="A0A1H5H7J0"/>
<sequence>MTLVLTDEQEELRSSVRKVIAAKCSIEQVRSFVASGGVDQPQGLWTAMAHQMGLAGIAIPDKYGGTGSGIREAAVVTEELGRGLAVAPFLSSIVLGGQALLALDDESARQDFLPSIADGTVRMTYAWSDHDSTSKRGVRSGPAGLTGTVPFALDGMTADHIVVETVDAGGELGFHLVSTTAPGLTRTELVSADPTRSVARLDFDGTPSRQLRSIEPESTRSRIIDHAAHALAAEQLGGIIRCVELTVEYAKVRVQFGRSIGSFQAVKHRLAEMYSVVELATGLVRDAGRAGDEDPAAFALAARSAFAYCSRQYPRLAREMIQLHGGIAYTWEHDAHFYYKRAHASGQMLGGPEPHENVVATLLGF</sequence>
<protein>
    <submittedName>
        <fullName evidence="8">Acyl-CoA dehydrogenase</fullName>
    </submittedName>
</protein>
<evidence type="ECO:0000256" key="3">
    <source>
        <dbReference type="ARBA" id="ARBA00022630"/>
    </source>
</evidence>